<name>A0A4C1TGR1_EUMVA</name>
<comment type="caution">
    <text evidence="1">The sequence shown here is derived from an EMBL/GenBank/DDBJ whole genome shotgun (WGS) entry which is preliminary data.</text>
</comment>
<proteinExistence type="predicted"/>
<dbReference type="EMBL" id="BGZK01000058">
    <property type="protein sequence ID" value="GBP13693.1"/>
    <property type="molecule type" value="Genomic_DNA"/>
</dbReference>
<dbReference type="AlphaFoldDB" id="A0A4C1TGR1"/>
<gene>
    <name evidence="1" type="ORF">EVAR_7025_1</name>
</gene>
<sequence>MYVHASEPADGTLVLDVVLPTQKQKKNNYNSPSINKGNNVAQSAYSEIVAAGRRNVVVMEKIFLLSGIFLNLAAPRRSSGWVFRVVHASVRVVSNLRRYLIPAQLVFVDDDDHLPSGGSKARFHVETFTKRNLNGASLSAVS</sequence>
<evidence type="ECO:0000313" key="1">
    <source>
        <dbReference type="EMBL" id="GBP13693.1"/>
    </source>
</evidence>
<evidence type="ECO:0000313" key="2">
    <source>
        <dbReference type="Proteomes" id="UP000299102"/>
    </source>
</evidence>
<accession>A0A4C1TGR1</accession>
<protein>
    <submittedName>
        <fullName evidence="1">Uncharacterized protein</fullName>
    </submittedName>
</protein>
<organism evidence="1 2">
    <name type="scientific">Eumeta variegata</name>
    <name type="common">Bagworm moth</name>
    <name type="synonym">Eumeta japonica</name>
    <dbReference type="NCBI Taxonomy" id="151549"/>
    <lineage>
        <taxon>Eukaryota</taxon>
        <taxon>Metazoa</taxon>
        <taxon>Ecdysozoa</taxon>
        <taxon>Arthropoda</taxon>
        <taxon>Hexapoda</taxon>
        <taxon>Insecta</taxon>
        <taxon>Pterygota</taxon>
        <taxon>Neoptera</taxon>
        <taxon>Endopterygota</taxon>
        <taxon>Lepidoptera</taxon>
        <taxon>Glossata</taxon>
        <taxon>Ditrysia</taxon>
        <taxon>Tineoidea</taxon>
        <taxon>Psychidae</taxon>
        <taxon>Oiketicinae</taxon>
        <taxon>Eumeta</taxon>
    </lineage>
</organism>
<dbReference type="Proteomes" id="UP000299102">
    <property type="component" value="Unassembled WGS sequence"/>
</dbReference>
<keyword evidence="2" id="KW-1185">Reference proteome</keyword>
<reference evidence="1 2" key="1">
    <citation type="journal article" date="2019" name="Commun. Biol.">
        <title>The bagworm genome reveals a unique fibroin gene that provides high tensile strength.</title>
        <authorList>
            <person name="Kono N."/>
            <person name="Nakamura H."/>
            <person name="Ohtoshi R."/>
            <person name="Tomita M."/>
            <person name="Numata K."/>
            <person name="Arakawa K."/>
        </authorList>
    </citation>
    <scope>NUCLEOTIDE SEQUENCE [LARGE SCALE GENOMIC DNA]</scope>
</reference>